<evidence type="ECO:0000256" key="5">
    <source>
        <dbReference type="ARBA" id="ARBA00022741"/>
    </source>
</evidence>
<accession>A0ABX1QM20</accession>
<dbReference type="InterPro" id="IPR033892">
    <property type="entry name" value="FNR_bac"/>
</dbReference>
<dbReference type="Pfam" id="PF00970">
    <property type="entry name" value="FAD_binding_6"/>
    <property type="match status" value="1"/>
</dbReference>
<proteinExistence type="inferred from homology"/>
<dbReference type="RefSeq" id="WP_142808670.1">
    <property type="nucleotide sequence ID" value="NZ_JAAAUB010000004.1"/>
</dbReference>
<dbReference type="PRINTS" id="PR00371">
    <property type="entry name" value="FPNCR"/>
</dbReference>
<comment type="caution">
    <text evidence="11">The sequence shown here is derived from an EMBL/GenBank/DDBJ whole genome shotgun (WGS) entry which is preliminary data.</text>
</comment>
<protein>
    <recommendedName>
        <fullName evidence="3">ferredoxin--NADP(+) reductase</fullName>
        <ecNumber evidence="3">1.18.1.2</ecNumber>
    </recommendedName>
</protein>
<dbReference type="EC" id="1.18.1.2" evidence="3"/>
<name>A0ABX1QM20_9PROT</name>
<dbReference type="Gene3D" id="3.40.50.80">
    <property type="entry name" value="Nucleotide-binding domain of ferredoxin-NADP reductase (FNR) module"/>
    <property type="match status" value="1"/>
</dbReference>
<sequence>MAETGAVAEQTSSPALPKNLRVEKVIWVHHWTDTLFSFRCTRDPGFRFINGQFVMIGLMVDGKPLLRAYSIASANWEEHLEFYSIKVPNGPLTSRLQHLEVGDEVLVSTKPTGTLVQDNLLPGAKRLFLLATGTGLAPFMSIIKDPDVYERYEKVILVHCTRWVRELGYYDYITKELPQHEFLGEMVREKLIYYPTVTREPFIHQGRITDLITSGKLAADLGMPQLNPETDRALLCGSMRMLADTSKILDDLGFQVSPSMGVPGHYAVERAFVDQ</sequence>
<organism evidence="11 12">
    <name type="scientific">Tepidiphilus baoligensis</name>
    <dbReference type="NCBI Taxonomy" id="2698687"/>
    <lineage>
        <taxon>Bacteria</taxon>
        <taxon>Pseudomonadati</taxon>
        <taxon>Pseudomonadota</taxon>
        <taxon>Hydrogenophilia</taxon>
        <taxon>Hydrogenophilales</taxon>
        <taxon>Hydrogenophilaceae</taxon>
        <taxon>Tepidiphilus</taxon>
    </lineage>
</organism>
<feature type="domain" description="FAD-binding FR-type" evidence="10">
    <location>
        <begin position="15"/>
        <end position="118"/>
    </location>
</feature>
<keyword evidence="5" id="KW-0547">Nucleotide-binding</keyword>
<evidence type="ECO:0000256" key="8">
    <source>
        <dbReference type="ARBA" id="ARBA00023002"/>
    </source>
</evidence>
<dbReference type="InterPro" id="IPR051930">
    <property type="entry name" value="FNR_type-1"/>
</dbReference>
<dbReference type="PANTHER" id="PTHR47878">
    <property type="entry name" value="OXIDOREDUCTASE FAD/NAD(P)-BINDING DOMAIN PROTEIN"/>
    <property type="match status" value="1"/>
</dbReference>
<comment type="catalytic activity">
    <reaction evidence="9">
        <text>2 reduced [2Fe-2S]-[ferredoxin] + NADP(+) + H(+) = 2 oxidized [2Fe-2S]-[ferredoxin] + NADPH</text>
        <dbReference type="Rhea" id="RHEA:20125"/>
        <dbReference type="Rhea" id="RHEA-COMP:10000"/>
        <dbReference type="Rhea" id="RHEA-COMP:10001"/>
        <dbReference type="ChEBI" id="CHEBI:15378"/>
        <dbReference type="ChEBI" id="CHEBI:33737"/>
        <dbReference type="ChEBI" id="CHEBI:33738"/>
        <dbReference type="ChEBI" id="CHEBI:57783"/>
        <dbReference type="ChEBI" id="CHEBI:58349"/>
        <dbReference type="EC" id="1.18.1.2"/>
    </reaction>
</comment>
<evidence type="ECO:0000256" key="1">
    <source>
        <dbReference type="ARBA" id="ARBA00001974"/>
    </source>
</evidence>
<reference evidence="11 12" key="1">
    <citation type="journal article" date="2020" name="Curr. Microbiol.">
        <title>Tepidiphilus baoligensis sp. nov., a Novel Bacterium of the Family Hydrogenophilaceae Isolated from an Oil Reservoir.</title>
        <authorList>
            <person name="Zhang X."/>
            <person name="Wang G."/>
            <person name="Ma X."/>
            <person name="Yu J."/>
            <person name="You J."/>
            <person name="Xue Y."/>
            <person name="Ma Y."/>
        </authorList>
    </citation>
    <scope>NUCLEOTIDE SEQUENCE [LARGE SCALE GENOMIC DNA]</scope>
    <source>
        <strain evidence="11 12">B18-69</strain>
    </source>
</reference>
<evidence type="ECO:0000313" key="12">
    <source>
        <dbReference type="Proteomes" id="UP000669605"/>
    </source>
</evidence>
<evidence type="ECO:0000256" key="2">
    <source>
        <dbReference type="ARBA" id="ARBA00008312"/>
    </source>
</evidence>
<evidence type="ECO:0000256" key="6">
    <source>
        <dbReference type="ARBA" id="ARBA00022827"/>
    </source>
</evidence>
<keyword evidence="12" id="KW-1185">Reference proteome</keyword>
<dbReference type="InterPro" id="IPR001433">
    <property type="entry name" value="OxRdtase_FAD/NAD-bd"/>
</dbReference>
<dbReference type="Proteomes" id="UP000669605">
    <property type="component" value="Unassembled WGS sequence"/>
</dbReference>
<evidence type="ECO:0000259" key="10">
    <source>
        <dbReference type="PROSITE" id="PS51384"/>
    </source>
</evidence>
<comment type="cofactor">
    <cofactor evidence="1">
        <name>FAD</name>
        <dbReference type="ChEBI" id="CHEBI:57692"/>
    </cofactor>
</comment>
<dbReference type="InterPro" id="IPR039261">
    <property type="entry name" value="FNR_nucleotide-bd"/>
</dbReference>
<keyword evidence="8" id="KW-0560">Oxidoreductase</keyword>
<dbReference type="InterPro" id="IPR008333">
    <property type="entry name" value="Cbr1-like_FAD-bd_dom"/>
</dbReference>
<evidence type="ECO:0000256" key="7">
    <source>
        <dbReference type="ARBA" id="ARBA00022857"/>
    </source>
</evidence>
<comment type="similarity">
    <text evidence="2">Belongs to the ferredoxin--NADP reductase type 1 family.</text>
</comment>
<evidence type="ECO:0000256" key="3">
    <source>
        <dbReference type="ARBA" id="ARBA00013223"/>
    </source>
</evidence>
<keyword evidence="7" id="KW-0521">NADP</keyword>
<keyword evidence="6" id="KW-0274">FAD</keyword>
<dbReference type="CDD" id="cd06195">
    <property type="entry name" value="FNR1"/>
    <property type="match status" value="1"/>
</dbReference>
<dbReference type="InterPro" id="IPR017927">
    <property type="entry name" value="FAD-bd_FR_type"/>
</dbReference>
<dbReference type="PROSITE" id="PS51384">
    <property type="entry name" value="FAD_FR"/>
    <property type="match status" value="1"/>
</dbReference>
<dbReference type="Pfam" id="PF00175">
    <property type="entry name" value="NAD_binding_1"/>
    <property type="match status" value="1"/>
</dbReference>
<dbReference type="EMBL" id="JAAAUB010000004">
    <property type="protein sequence ID" value="NMH16365.1"/>
    <property type="molecule type" value="Genomic_DNA"/>
</dbReference>
<dbReference type="PANTHER" id="PTHR47878:SF1">
    <property type="entry name" value="FLAVODOXIN_FERREDOXIN--NADP REDUCTASE"/>
    <property type="match status" value="1"/>
</dbReference>
<evidence type="ECO:0000256" key="9">
    <source>
        <dbReference type="ARBA" id="ARBA00047776"/>
    </source>
</evidence>
<gene>
    <name evidence="11" type="ORF">GV368_04440</name>
</gene>
<dbReference type="InterPro" id="IPR001709">
    <property type="entry name" value="Flavoprot_Pyr_Nucl_cyt_Rdtase"/>
</dbReference>
<evidence type="ECO:0000256" key="4">
    <source>
        <dbReference type="ARBA" id="ARBA00022630"/>
    </source>
</evidence>
<keyword evidence="4" id="KW-0285">Flavoprotein</keyword>
<evidence type="ECO:0000313" key="11">
    <source>
        <dbReference type="EMBL" id="NMH16365.1"/>
    </source>
</evidence>
<dbReference type="Gene3D" id="2.40.30.10">
    <property type="entry name" value="Translation factors"/>
    <property type="match status" value="1"/>
</dbReference>
<dbReference type="SUPFAM" id="SSF52343">
    <property type="entry name" value="Ferredoxin reductase-like, C-terminal NADP-linked domain"/>
    <property type="match status" value="1"/>
</dbReference>
<dbReference type="InterPro" id="IPR017938">
    <property type="entry name" value="Riboflavin_synthase-like_b-brl"/>
</dbReference>
<dbReference type="SUPFAM" id="SSF63380">
    <property type="entry name" value="Riboflavin synthase domain-like"/>
    <property type="match status" value="1"/>
</dbReference>